<sequence length="122" mass="14150">MTADGRLLTENYMLGLMDHLKHDKTKNKPRVYLDMKKLLIQLSLWKFKQEGETLTYCLWSYKRKQLVNTHSGLCLEADGQAGVALLRTCQSGSPLQAWELTTRDQRRDLLRQSGRVPIDWSV</sequence>
<evidence type="ECO:0000313" key="1">
    <source>
        <dbReference type="EMBL" id="CAL1546037.1"/>
    </source>
</evidence>
<organism evidence="1 2">
    <name type="scientific">Lymnaea stagnalis</name>
    <name type="common">Great pond snail</name>
    <name type="synonym">Helix stagnalis</name>
    <dbReference type="NCBI Taxonomy" id="6523"/>
    <lineage>
        <taxon>Eukaryota</taxon>
        <taxon>Metazoa</taxon>
        <taxon>Spiralia</taxon>
        <taxon>Lophotrochozoa</taxon>
        <taxon>Mollusca</taxon>
        <taxon>Gastropoda</taxon>
        <taxon>Heterobranchia</taxon>
        <taxon>Euthyneura</taxon>
        <taxon>Panpulmonata</taxon>
        <taxon>Hygrophila</taxon>
        <taxon>Lymnaeoidea</taxon>
        <taxon>Lymnaeidae</taxon>
        <taxon>Lymnaea</taxon>
    </lineage>
</organism>
<comment type="caution">
    <text evidence="1">The sequence shown here is derived from an EMBL/GenBank/DDBJ whole genome shotgun (WGS) entry which is preliminary data.</text>
</comment>
<proteinExistence type="predicted"/>
<dbReference type="Proteomes" id="UP001497497">
    <property type="component" value="Unassembled WGS sequence"/>
</dbReference>
<evidence type="ECO:0000313" key="2">
    <source>
        <dbReference type="Proteomes" id="UP001497497"/>
    </source>
</evidence>
<dbReference type="AlphaFoldDB" id="A0AAV2IJW0"/>
<evidence type="ECO:0008006" key="3">
    <source>
        <dbReference type="Google" id="ProtNLM"/>
    </source>
</evidence>
<keyword evidence="2" id="KW-1185">Reference proteome</keyword>
<name>A0AAV2IJW0_LYMST</name>
<dbReference type="SUPFAM" id="SSF50370">
    <property type="entry name" value="Ricin B-like lectins"/>
    <property type="match status" value="1"/>
</dbReference>
<gene>
    <name evidence="1" type="ORF">GSLYS_00019414001</name>
</gene>
<reference evidence="1 2" key="1">
    <citation type="submission" date="2024-04" db="EMBL/GenBank/DDBJ databases">
        <authorList>
            <consortium name="Genoscope - CEA"/>
            <person name="William W."/>
        </authorList>
    </citation>
    <scope>NUCLEOTIDE SEQUENCE [LARGE SCALE GENOMIC DNA]</scope>
</reference>
<protein>
    <recommendedName>
        <fullName evidence="3">Ricin B lectin domain-containing protein</fullName>
    </recommendedName>
</protein>
<dbReference type="InterPro" id="IPR035992">
    <property type="entry name" value="Ricin_B-like_lectins"/>
</dbReference>
<dbReference type="EMBL" id="CAXITT010000762">
    <property type="protein sequence ID" value="CAL1546037.1"/>
    <property type="molecule type" value="Genomic_DNA"/>
</dbReference>
<dbReference type="Gene3D" id="2.80.10.50">
    <property type="match status" value="1"/>
</dbReference>
<accession>A0AAV2IJW0</accession>